<feature type="compositionally biased region" description="Basic and acidic residues" evidence="1">
    <location>
        <begin position="2302"/>
        <end position="2323"/>
    </location>
</feature>
<dbReference type="Pfam" id="PF14776">
    <property type="entry name" value="UNC-79"/>
    <property type="match status" value="13"/>
</dbReference>
<dbReference type="STRING" id="7102.A0A2A4J4C5"/>
<feature type="region of interest" description="Disordered" evidence="1">
    <location>
        <begin position="1978"/>
        <end position="1999"/>
    </location>
</feature>
<feature type="compositionally biased region" description="Low complexity" evidence="1">
    <location>
        <begin position="1981"/>
        <end position="1993"/>
    </location>
</feature>
<gene>
    <name evidence="2" type="ORF">B5V51_7910</name>
</gene>
<feature type="region of interest" description="Disordered" evidence="1">
    <location>
        <begin position="1845"/>
        <end position="1866"/>
    </location>
</feature>
<dbReference type="EMBL" id="NWSH01003455">
    <property type="protein sequence ID" value="PCG66263.1"/>
    <property type="molecule type" value="Genomic_DNA"/>
</dbReference>
<feature type="compositionally biased region" description="Basic and acidic residues" evidence="1">
    <location>
        <begin position="521"/>
        <end position="530"/>
    </location>
</feature>
<feature type="region of interest" description="Disordered" evidence="1">
    <location>
        <begin position="2297"/>
        <end position="2323"/>
    </location>
</feature>
<feature type="compositionally biased region" description="Low complexity" evidence="1">
    <location>
        <begin position="784"/>
        <end position="796"/>
    </location>
</feature>
<feature type="region of interest" description="Disordered" evidence="1">
    <location>
        <begin position="502"/>
        <end position="531"/>
    </location>
</feature>
<organism evidence="2">
    <name type="scientific">Heliothis virescens</name>
    <name type="common">Tobacco budworm moth</name>
    <dbReference type="NCBI Taxonomy" id="7102"/>
    <lineage>
        <taxon>Eukaryota</taxon>
        <taxon>Metazoa</taxon>
        <taxon>Ecdysozoa</taxon>
        <taxon>Arthropoda</taxon>
        <taxon>Hexapoda</taxon>
        <taxon>Insecta</taxon>
        <taxon>Pterygota</taxon>
        <taxon>Neoptera</taxon>
        <taxon>Endopterygota</taxon>
        <taxon>Lepidoptera</taxon>
        <taxon>Glossata</taxon>
        <taxon>Ditrysia</taxon>
        <taxon>Noctuoidea</taxon>
        <taxon>Noctuidae</taxon>
        <taxon>Heliothinae</taxon>
        <taxon>Heliothis</taxon>
    </lineage>
</organism>
<feature type="region of interest" description="Disordered" evidence="1">
    <location>
        <begin position="1446"/>
        <end position="1467"/>
    </location>
</feature>
<feature type="region of interest" description="Disordered" evidence="1">
    <location>
        <begin position="1047"/>
        <end position="1068"/>
    </location>
</feature>
<dbReference type="PANTHER" id="PTHR21696">
    <property type="entry name" value="PROTEIN UNC-79 HOMOLOG"/>
    <property type="match status" value="1"/>
</dbReference>
<evidence type="ECO:0000256" key="1">
    <source>
        <dbReference type="SAM" id="MobiDB-lite"/>
    </source>
</evidence>
<feature type="region of interest" description="Disordered" evidence="1">
    <location>
        <begin position="1313"/>
        <end position="1334"/>
    </location>
</feature>
<protein>
    <recommendedName>
        <fullName evidence="3">Protein unc-79 homolog</fullName>
    </recommendedName>
</protein>
<feature type="compositionally biased region" description="Low complexity" evidence="1">
    <location>
        <begin position="1715"/>
        <end position="1727"/>
    </location>
</feature>
<feature type="compositionally biased region" description="Low complexity" evidence="1">
    <location>
        <begin position="1183"/>
        <end position="1195"/>
    </location>
</feature>
<dbReference type="PANTHER" id="PTHR21696:SF2">
    <property type="entry name" value="PROTEIN UNC-79 HOMOLOG"/>
    <property type="match status" value="1"/>
</dbReference>
<feature type="region of interest" description="Disordered" evidence="1">
    <location>
        <begin position="1579"/>
        <end position="1600"/>
    </location>
</feature>
<feature type="region of interest" description="Disordered" evidence="1">
    <location>
        <begin position="1"/>
        <end position="24"/>
    </location>
</feature>
<feature type="compositionally biased region" description="Low complexity" evidence="1">
    <location>
        <begin position="506"/>
        <end position="520"/>
    </location>
</feature>
<evidence type="ECO:0000313" key="2">
    <source>
        <dbReference type="EMBL" id="PCG66263.1"/>
    </source>
</evidence>
<evidence type="ECO:0008006" key="3">
    <source>
        <dbReference type="Google" id="ProtNLM"/>
    </source>
</evidence>
<comment type="caution">
    <text evidence="2">The sequence shown here is derived from an EMBL/GenBank/DDBJ whole genome shotgun (WGS) entry which is preliminary data.</text>
</comment>
<feature type="compositionally biased region" description="Low complexity" evidence="1">
    <location>
        <begin position="1848"/>
        <end position="1860"/>
    </location>
</feature>
<feature type="compositionally biased region" description="Low complexity" evidence="1">
    <location>
        <begin position="1316"/>
        <end position="1328"/>
    </location>
</feature>
<name>A0A2A4J4C5_HELVI</name>
<dbReference type="InterPro" id="IPR024855">
    <property type="entry name" value="UNC79"/>
</dbReference>
<feature type="compositionally biased region" description="Low complexity" evidence="1">
    <location>
        <begin position="1050"/>
        <end position="1062"/>
    </location>
</feature>
<accession>A0A2A4J4C5</accession>
<feature type="compositionally biased region" description="Low complexity" evidence="1">
    <location>
        <begin position="917"/>
        <end position="929"/>
    </location>
</feature>
<proteinExistence type="predicted"/>
<feature type="compositionally biased region" description="Low complexity" evidence="1">
    <location>
        <begin position="1449"/>
        <end position="1461"/>
    </location>
</feature>
<feature type="compositionally biased region" description="Low complexity" evidence="1">
    <location>
        <begin position="2114"/>
        <end position="2126"/>
    </location>
</feature>
<feature type="region of interest" description="Disordered" evidence="1">
    <location>
        <begin position="2111"/>
        <end position="2132"/>
    </location>
</feature>
<feature type="region of interest" description="Disordered" evidence="1">
    <location>
        <begin position="1712"/>
        <end position="1733"/>
    </location>
</feature>
<feature type="region of interest" description="Disordered" evidence="1">
    <location>
        <begin position="914"/>
        <end position="935"/>
    </location>
</feature>
<reference evidence="2" key="1">
    <citation type="submission" date="2017-09" db="EMBL/GenBank/DDBJ databases">
        <title>Contemporary evolution of a Lepidopteran species, Heliothis virescens, in response to modern agricultural practices.</title>
        <authorList>
            <person name="Fritz M.L."/>
            <person name="Deyonke A.M."/>
            <person name="Papanicolaou A."/>
            <person name="Micinski S."/>
            <person name="Westbrook J."/>
            <person name="Gould F."/>
        </authorList>
    </citation>
    <scope>NUCLEOTIDE SEQUENCE [LARGE SCALE GENOMIC DNA]</scope>
    <source>
        <strain evidence="2">HvINT-</strain>
        <tissue evidence="2">Whole body</tissue>
    </source>
</reference>
<feature type="region of interest" description="Disordered" evidence="1">
    <location>
        <begin position="781"/>
        <end position="802"/>
    </location>
</feature>
<feature type="region of interest" description="Disordered" evidence="1">
    <location>
        <begin position="1180"/>
        <end position="1201"/>
    </location>
</feature>
<sequence length="2376" mass="262595">MEGFGTRRGTHASTPRAPDSIPLTTWGADRSSLVLHMRPAPLETVPANMAVRPEGAATPTTHSNDIVTFLSENIKASSLAITDAIKQDTYKEPCHTVTAKIRSLYDAQLRLQHNIQPLPLGTDIANTVKYFSQTLLSVLKDVPRSPLEMLRDADNDSERMGLYPNLDYKSLFNALSGLVDSTPHLQYGTLPFGQAILQCLGCLLPFLEYDMIDNLPFLVAYCVAMFPVALHQEILHLLSYYILPFTITRKYAGMEEESQASQSVAAIIMMVFQHSSNPAHHCQLLECLMSMKQSVVKDILCVIAYGTWGARLSAAKLLFYYWPPFDAKLFDRKGLLCKFSNDLVPFLCQRDMCPNAGSAEAAKVCYDHCISVTFASDSPPPLYLCIECANEIHREHPNQRFFDILHPQQQVSMVCENKNCRSTDKAAYSICFSNECASYNGNHPIRYCQQCHGNRHNSRRGGDHVVHTRLPLAWQMDSDMQTNLVEAIIRYCQTDAELVPGTASSATAPRGAHAPAARLADGQRHADQPRRGHHQVLPAVPRHHVVHTRLPLAWQMDSDMQTNLVEAIISLLKEAKPINMEDPDSSTEQLKPPLSVDLPDPISVEDRQLLGRYGVWLMVGLCTPNPDTPDEILGRLLSVLFHWFHVTSFSYTGETANTVEKLKWSHVCGWVRGIAESHRGVLVACLLPHPPHYTRQAGHWDNLASKTQHLKDGLNRYTTQCPLQNAGGVPAAAPAALHAPGRPLGQPRLQDAASQGRTQQVHYTMSSAKRRWRACCRTRRTTRARPATGTTSPPRRSISRTDSTGTLHNVLCKTPVACLLPHPPHYTRQAGHWDNLASKTQHLKDGLNRYTTQCPLQNAGGVPAAAPAALHAPGRPLGQPRLQDAASQGRTQQVHYTMSSAKRRWRACCRTRRTTRARPATGTTSPPRRSISRTDSTGTLHNVLCKTPVACLLPHPPHYTRQAGHWDNLASKTQHLKDGLNRYTTQCPLQNAGGVPAAAPAALHAPGRPLGQPRLQDAASQGRTQQVHYTMSSAKRRWRACCRTRRTTRARPATGTTSPPRRSISRTDSTGTLHNVLCKTPVACLLPHPPHYTRQAGHWDNLASKTQHLKDGLNRYTTQCPLQNAGGVPAAAPAALHAPGRPLGQPRLQDAASQGRTQQVHYTMSSAKRRWRACCRTRRTTRARPATGTTSPPRRSISRTDSTGTLHNVLCKTPVACLLPHPPHYTRQAGHWDNLASKTQHLKDGLNRYTTQCPLQNAGGVPAAAPAALHAPGRPLGQPRLQDAASQGRTQQVHYTMSSAKRRWRACCRTRRTTRARPATGTTSPPRRSISRTDSTGTLHNVLCKTPVACLLPHPPHYTRQAGHWDNLASKTQHLKDGLNRYTTQCPLQNAGGVPAAAPAALHAPGRPLGQPRLQDAASQGRTQQVHYTMSSAKRRWRACCRTRRTTRARPATGTTSPPRRSISRTDSTGTLHNVLCKTPVACLLPHPPHYTRQAGHWDNLASKTQHLKDGLNRYTTQCPLQNAGGVPAAAPAALHAPGRPLGQPRLQDAASQGRTQQVHYTMSSAKRRWRACCRTRRTTRARPATGTTSPPRRSISRTDSTGTLHNVLCKTPVACLLPHPPHYTRQAGHWDNLASKTQHLKDGLNRYTTQCPLQNAGGVPAAAPAALHAPGRPLGQPRLQDAASQGRTQQVHYTMSSAKRRWRACCRTRRTTRARPATGTTSPPRRSISRTDSTGTLHNVLCKTPVACLLPHPPHYTRQAGHWDNLASKTQHLKDGLNRYTTQCPLQNAGGVPAAAPAALHAPGRPLGQPRLQDAASQGRTQQVHYTMSSAKRRWRACCRTRRTTRARPATGTTSPPRRSISRTDSTGTLHNVLCKTPVACLLPHPPHYTRQAGHWDNLASKTQHLKDGLNRYTTQCPLQNAGGVPAAAPAALHAPGRPLGQPRLQDAASQGRTQQVHYTMSSAKRRWRACCRTRRTTRARPATGTTSPPRRSISRTDSTGTLHNVLCKTPVACLLPHPPHYTRQAGHWDNLASKTQHLKDGLNRYTTQCPLQNAGGVPAAAPAALHAPGRPLGQPRLQDAASQGRTQQVHYTMSSAKRRWRACCRTRRTTRARPATGTTSPPRRSISRTDSTGTLHNVLCKTPVACLLPHPPHYTRQAGHWDNLASKTQHLKDGLNRLYCLIPYGIITQSIWDYIMPAWMEAICTDVPEKELMELKVPLGKILEPEGTMVGVDEKNLYKFAVLKVTNTPTPDTVLPVLEWFQTISMLEVRIPLSQLFDLFSHCVVNLPEKIFKPPTLDGSKPKDSKDSPNNDKEKKDKDDQIKPQNLTCCILMLDILLKQLRDSRNAIVARIHLRDAPKQPAEWRQRLVFNEDK</sequence>
<feature type="compositionally biased region" description="Low complexity" evidence="1">
    <location>
        <begin position="1582"/>
        <end position="1594"/>
    </location>
</feature>